<sequence length="345" mass="37582">MMRFKPPCELYVSDIILYVRDMEQPALSVGIVPMPDFTMLALSAFVDTLRLAADEADRSRPIRCRWRLMSEQGRPVRASNGIEIATDGGFVGDHFDYIVVVGGTLHRGPEIGPAAAAWLRDAAARGVPLIGLCTGAFVLARLDLMKGHRACVSWFHKAELVAEFPQLKVNADALFLVDRDRITCAGGTGVIHLASHLIERHLGPGSASKGLRIMLEAEARGGTSPQPPPTLEGLGTVRDVRVLRAMLAIEQTLATPMDARRVAAVAGVSTRQLARLFQAAVGFSPNAFAGRLRAERARQLVLDSQRTLTDIAMTCGYSDAAHFAREYRRRFGSSPSQERRRPASS</sequence>
<evidence type="ECO:0000256" key="1">
    <source>
        <dbReference type="ARBA" id="ARBA00023015"/>
    </source>
</evidence>
<dbReference type="InterPro" id="IPR020449">
    <property type="entry name" value="Tscrpt_reg_AraC-type_HTH"/>
</dbReference>
<comment type="caution">
    <text evidence="5">The sequence shown here is derived from an EMBL/GenBank/DDBJ whole genome shotgun (WGS) entry which is preliminary data.</text>
</comment>
<dbReference type="SMART" id="SM00342">
    <property type="entry name" value="HTH_ARAC"/>
    <property type="match status" value="1"/>
</dbReference>
<dbReference type="Pfam" id="PF01965">
    <property type="entry name" value="DJ-1_PfpI"/>
    <property type="match status" value="1"/>
</dbReference>
<dbReference type="InterPro" id="IPR029062">
    <property type="entry name" value="Class_I_gatase-like"/>
</dbReference>
<dbReference type="GO" id="GO:0003700">
    <property type="term" value="F:DNA-binding transcription factor activity"/>
    <property type="evidence" value="ECO:0007669"/>
    <property type="project" value="InterPro"/>
</dbReference>
<keyword evidence="2" id="KW-0238">DNA-binding</keyword>
<keyword evidence="1" id="KW-0805">Transcription regulation</keyword>
<dbReference type="CDD" id="cd03136">
    <property type="entry name" value="GATase1_AraC_ArgR_like"/>
    <property type="match status" value="1"/>
</dbReference>
<dbReference type="EMBL" id="JACIEV010000018">
    <property type="protein sequence ID" value="MBB4155654.1"/>
    <property type="molecule type" value="Genomic_DNA"/>
</dbReference>
<dbReference type="Gene3D" id="3.40.50.880">
    <property type="match status" value="1"/>
</dbReference>
<keyword evidence="6" id="KW-1185">Reference proteome</keyword>
<dbReference type="Pfam" id="PF12833">
    <property type="entry name" value="HTH_18"/>
    <property type="match status" value="1"/>
</dbReference>
<dbReference type="InterPro" id="IPR002818">
    <property type="entry name" value="DJ-1/PfpI"/>
</dbReference>
<dbReference type="InterPro" id="IPR018062">
    <property type="entry name" value="HTH_AraC-typ_CS"/>
</dbReference>
<organism evidence="5 6">
    <name type="scientific">Sphingomonas jinjuensis</name>
    <dbReference type="NCBI Taxonomy" id="535907"/>
    <lineage>
        <taxon>Bacteria</taxon>
        <taxon>Pseudomonadati</taxon>
        <taxon>Pseudomonadota</taxon>
        <taxon>Alphaproteobacteria</taxon>
        <taxon>Sphingomonadales</taxon>
        <taxon>Sphingomonadaceae</taxon>
        <taxon>Sphingomonas</taxon>
    </lineage>
</organism>
<evidence type="ECO:0000313" key="6">
    <source>
        <dbReference type="Proteomes" id="UP000529795"/>
    </source>
</evidence>
<dbReference type="PROSITE" id="PS00041">
    <property type="entry name" value="HTH_ARAC_FAMILY_1"/>
    <property type="match status" value="1"/>
</dbReference>
<dbReference type="PANTHER" id="PTHR46796">
    <property type="entry name" value="HTH-TYPE TRANSCRIPTIONAL ACTIVATOR RHAS-RELATED"/>
    <property type="match status" value="1"/>
</dbReference>
<dbReference type="InterPro" id="IPR009057">
    <property type="entry name" value="Homeodomain-like_sf"/>
</dbReference>
<proteinExistence type="predicted"/>
<dbReference type="InterPro" id="IPR018060">
    <property type="entry name" value="HTH_AraC"/>
</dbReference>
<dbReference type="Gene3D" id="1.10.10.60">
    <property type="entry name" value="Homeodomain-like"/>
    <property type="match status" value="1"/>
</dbReference>
<reference evidence="5 6" key="1">
    <citation type="submission" date="2020-08" db="EMBL/GenBank/DDBJ databases">
        <title>Genomic Encyclopedia of Type Strains, Phase IV (KMG-IV): sequencing the most valuable type-strain genomes for metagenomic binning, comparative biology and taxonomic classification.</title>
        <authorList>
            <person name="Goeker M."/>
        </authorList>
    </citation>
    <scope>NUCLEOTIDE SEQUENCE [LARGE SCALE GENOMIC DNA]</scope>
    <source>
        <strain evidence="5 6">YC6723</strain>
    </source>
</reference>
<evidence type="ECO:0000313" key="5">
    <source>
        <dbReference type="EMBL" id="MBB4155654.1"/>
    </source>
</evidence>
<dbReference type="Proteomes" id="UP000529795">
    <property type="component" value="Unassembled WGS sequence"/>
</dbReference>
<gene>
    <name evidence="5" type="ORF">GGQ80_003579</name>
</gene>
<name>A0A840FIY1_9SPHN</name>
<dbReference type="InterPro" id="IPR050204">
    <property type="entry name" value="AraC_XylS_family_regulators"/>
</dbReference>
<dbReference type="RefSeq" id="WP_183987331.1">
    <property type="nucleotide sequence ID" value="NZ_JACIEV010000018.1"/>
</dbReference>
<dbReference type="SUPFAM" id="SSF52317">
    <property type="entry name" value="Class I glutamine amidotransferase-like"/>
    <property type="match status" value="1"/>
</dbReference>
<dbReference type="AlphaFoldDB" id="A0A840FIY1"/>
<evidence type="ECO:0000256" key="2">
    <source>
        <dbReference type="ARBA" id="ARBA00023125"/>
    </source>
</evidence>
<keyword evidence="3" id="KW-0804">Transcription</keyword>
<protein>
    <submittedName>
        <fullName evidence="5">Transcriptional regulator GlxA family with amidase domain</fullName>
    </submittedName>
</protein>
<dbReference type="PRINTS" id="PR00032">
    <property type="entry name" value="HTHARAC"/>
</dbReference>
<accession>A0A840FIY1</accession>
<dbReference type="SUPFAM" id="SSF46689">
    <property type="entry name" value="Homeodomain-like"/>
    <property type="match status" value="2"/>
</dbReference>
<evidence type="ECO:0000259" key="4">
    <source>
        <dbReference type="PROSITE" id="PS01124"/>
    </source>
</evidence>
<evidence type="ECO:0000256" key="3">
    <source>
        <dbReference type="ARBA" id="ARBA00023163"/>
    </source>
</evidence>
<feature type="domain" description="HTH araC/xylS-type" evidence="4">
    <location>
        <begin position="243"/>
        <end position="341"/>
    </location>
</feature>
<dbReference type="PROSITE" id="PS01124">
    <property type="entry name" value="HTH_ARAC_FAMILY_2"/>
    <property type="match status" value="1"/>
</dbReference>
<dbReference type="GO" id="GO:0043565">
    <property type="term" value="F:sequence-specific DNA binding"/>
    <property type="evidence" value="ECO:0007669"/>
    <property type="project" value="InterPro"/>
</dbReference>